<evidence type="ECO:0000256" key="4">
    <source>
        <dbReference type="ARBA" id="ARBA00034247"/>
    </source>
</evidence>
<dbReference type="NCBIfam" id="TIGR00254">
    <property type="entry name" value="GGDEF"/>
    <property type="match status" value="1"/>
</dbReference>
<evidence type="ECO:0000256" key="1">
    <source>
        <dbReference type="ARBA" id="ARBA00001946"/>
    </source>
</evidence>
<dbReference type="GO" id="GO:1902201">
    <property type="term" value="P:negative regulation of bacterial-type flagellum-dependent cell motility"/>
    <property type="evidence" value="ECO:0007669"/>
    <property type="project" value="TreeGrafter"/>
</dbReference>
<dbReference type="PROSITE" id="PS50110">
    <property type="entry name" value="RESPONSE_REGULATORY"/>
    <property type="match status" value="2"/>
</dbReference>
<dbReference type="InterPro" id="IPR011006">
    <property type="entry name" value="CheY-like_superfamily"/>
</dbReference>
<dbReference type="SMART" id="SM00267">
    <property type="entry name" value="GGDEF"/>
    <property type="match status" value="1"/>
</dbReference>
<evidence type="ECO:0000259" key="8">
    <source>
        <dbReference type="PROSITE" id="PS50887"/>
    </source>
</evidence>
<dbReference type="GO" id="GO:0043709">
    <property type="term" value="P:cell adhesion involved in single-species biofilm formation"/>
    <property type="evidence" value="ECO:0007669"/>
    <property type="project" value="TreeGrafter"/>
</dbReference>
<dbReference type="PANTHER" id="PTHR45138">
    <property type="entry name" value="REGULATORY COMPONENTS OF SENSORY TRANSDUCTION SYSTEM"/>
    <property type="match status" value="1"/>
</dbReference>
<dbReference type="GO" id="GO:0052621">
    <property type="term" value="F:diguanylate cyclase activity"/>
    <property type="evidence" value="ECO:0007669"/>
    <property type="project" value="UniProtKB-EC"/>
</dbReference>
<organism evidence="9 10">
    <name type="scientific">Marinobacter salsuginis</name>
    <dbReference type="NCBI Taxonomy" id="418719"/>
    <lineage>
        <taxon>Bacteria</taxon>
        <taxon>Pseudomonadati</taxon>
        <taxon>Pseudomonadota</taxon>
        <taxon>Gammaproteobacteria</taxon>
        <taxon>Pseudomonadales</taxon>
        <taxon>Marinobacteraceae</taxon>
        <taxon>Marinobacter</taxon>
    </lineage>
</organism>
<feature type="domain" description="GGDEF" evidence="8">
    <location>
        <begin position="417"/>
        <end position="549"/>
    </location>
</feature>
<evidence type="ECO:0000256" key="5">
    <source>
        <dbReference type="PROSITE-ProRule" id="PRU00169"/>
    </source>
</evidence>
<evidence type="ECO:0000313" key="10">
    <source>
        <dbReference type="Proteomes" id="UP000340077"/>
    </source>
</evidence>
<reference evidence="9 10" key="1">
    <citation type="journal article" date="2019" name="J. Gen. Appl. Microbiol.">
        <title>Aerobic degradation of cis-dichloroethene by the marine bacterium Marinobacter salsuginis strain 5N-3.</title>
        <authorList>
            <person name="Inoue Y."/>
            <person name="Fukunaga Y."/>
            <person name="Katsumata H."/>
            <person name="Ohji S."/>
            <person name="Hosoyama A."/>
            <person name="Mori K."/>
            <person name="Ando K."/>
        </authorList>
    </citation>
    <scope>NUCLEOTIDE SEQUENCE [LARGE SCALE GENOMIC DNA]</scope>
    <source>
        <strain evidence="9 10">5N-3</strain>
    </source>
</reference>
<comment type="caution">
    <text evidence="9">The sequence shown here is derived from an EMBL/GenBank/DDBJ whole genome shotgun (WGS) entry which is preliminary data.</text>
</comment>
<dbReference type="EMBL" id="BGZH01000001">
    <property type="protein sequence ID" value="GBO84157.1"/>
    <property type="molecule type" value="Genomic_DNA"/>
</dbReference>
<proteinExistence type="predicted"/>
<dbReference type="SUPFAM" id="SSF47226">
    <property type="entry name" value="Histidine-containing phosphotransfer domain, HPT domain"/>
    <property type="match status" value="1"/>
</dbReference>
<dbReference type="SUPFAM" id="SSF52172">
    <property type="entry name" value="CheY-like"/>
    <property type="match status" value="2"/>
</dbReference>
<keyword evidence="10" id="KW-1185">Reference proteome</keyword>
<accession>A0A5M3PMQ7</accession>
<dbReference type="FunFam" id="3.30.70.270:FF:000001">
    <property type="entry name" value="Diguanylate cyclase domain protein"/>
    <property type="match status" value="1"/>
</dbReference>
<dbReference type="GO" id="GO:0005886">
    <property type="term" value="C:plasma membrane"/>
    <property type="evidence" value="ECO:0007669"/>
    <property type="project" value="TreeGrafter"/>
</dbReference>
<dbReference type="Gene3D" id="1.20.120.160">
    <property type="entry name" value="HPT domain"/>
    <property type="match status" value="1"/>
</dbReference>
<dbReference type="AlphaFoldDB" id="A0A5M3PMQ7"/>
<dbReference type="InterPro" id="IPR050469">
    <property type="entry name" value="Diguanylate_Cyclase"/>
</dbReference>
<dbReference type="Pfam" id="PF00072">
    <property type="entry name" value="Response_reg"/>
    <property type="match status" value="1"/>
</dbReference>
<evidence type="ECO:0000313" key="9">
    <source>
        <dbReference type="EMBL" id="GBO84157.1"/>
    </source>
</evidence>
<comment type="catalytic activity">
    <reaction evidence="4">
        <text>2 GTP = 3',3'-c-di-GMP + 2 diphosphate</text>
        <dbReference type="Rhea" id="RHEA:24898"/>
        <dbReference type="ChEBI" id="CHEBI:33019"/>
        <dbReference type="ChEBI" id="CHEBI:37565"/>
        <dbReference type="ChEBI" id="CHEBI:58805"/>
        <dbReference type="EC" id="2.7.7.65"/>
    </reaction>
</comment>
<dbReference type="PANTHER" id="PTHR45138:SF9">
    <property type="entry name" value="DIGUANYLATE CYCLASE DGCM-RELATED"/>
    <property type="match status" value="1"/>
</dbReference>
<sequence length="560" mass="62046">MSDEKTADVLRKLDVLKTRFREKASGDINLIELMAMDAAAGRGGQEEVRRAYQVLHRLAGSAGTFGFRALGEEARALELVLKPYLESETGAPGDLSEIHEMLLNENFIGRVRGLESLLAVEESEGEATETPKDSNTDSAGQPEVLIIEPEQTSGEYLANLLVPHGFSVQCATPRELFSKDLSRISVVLIRDDVLIAQEQIPWPSQDRPPIICIGSSDAFDERYRIAALGVDGFVSEPVDVPVLADYMERLINEKMEFGSGRVMVIDDDPELLERYSLILEGGGFEVRRVSSPATVLSALSEFRPDIILMDVQMGNFNGTTLARMLRFDPEWVGLHIIFLSSEEDSEFQFDALSQGGDDFLTKPVSDRILLQAARVRCYRARQLDKLASRDSLTGLLKHSLAKSEVGKEHGRCQRLDYPSVVAMLDLDHFKQVNDRHGHRVGDLVIKGLANLLRHRLRKTDVIGRYGGEEFIVALPNCTLENARRSMEAVCEQMSKIEFSGSDGTFSVTLSVGMAPLEDYEKPEDAIEAADRALYARKAAGRNGVTSINDLDWAQKESEPG</sequence>
<keyword evidence="3" id="KW-0902">Two-component regulatory system</keyword>
<dbReference type="Proteomes" id="UP000340077">
    <property type="component" value="Unassembled WGS sequence"/>
</dbReference>
<keyword evidence="5" id="KW-0597">Phosphoprotein</keyword>
<comment type="cofactor">
    <cofactor evidence="1">
        <name>Mg(2+)</name>
        <dbReference type="ChEBI" id="CHEBI:18420"/>
    </cofactor>
</comment>
<dbReference type="RefSeq" id="WP_153634038.1">
    <property type="nucleotide sequence ID" value="NZ_BGZH01000001.1"/>
</dbReference>
<dbReference type="InterPro" id="IPR001789">
    <property type="entry name" value="Sig_transdc_resp-reg_receiver"/>
</dbReference>
<feature type="domain" description="Response regulatory" evidence="7">
    <location>
        <begin position="261"/>
        <end position="377"/>
    </location>
</feature>
<dbReference type="CDD" id="cd00156">
    <property type="entry name" value="REC"/>
    <property type="match status" value="1"/>
</dbReference>
<dbReference type="PROSITE" id="PS50887">
    <property type="entry name" value="GGDEF"/>
    <property type="match status" value="1"/>
</dbReference>
<gene>
    <name evidence="9" type="ORF">MS5N3_16080</name>
</gene>
<dbReference type="CDD" id="cd01949">
    <property type="entry name" value="GGDEF"/>
    <property type="match status" value="1"/>
</dbReference>
<name>A0A5M3PMQ7_9GAMM</name>
<protein>
    <recommendedName>
        <fullName evidence="2">diguanylate cyclase</fullName>
        <ecNumber evidence="2">2.7.7.65</ecNumber>
    </recommendedName>
</protein>
<dbReference type="GO" id="GO:0000160">
    <property type="term" value="P:phosphorelay signal transduction system"/>
    <property type="evidence" value="ECO:0007669"/>
    <property type="project" value="UniProtKB-KW"/>
</dbReference>
<dbReference type="InterPro" id="IPR000160">
    <property type="entry name" value="GGDEF_dom"/>
</dbReference>
<evidence type="ECO:0000256" key="3">
    <source>
        <dbReference type="ARBA" id="ARBA00023012"/>
    </source>
</evidence>
<dbReference type="SUPFAM" id="SSF55073">
    <property type="entry name" value="Nucleotide cyclase"/>
    <property type="match status" value="1"/>
</dbReference>
<comment type="caution">
    <text evidence="5">Lacks conserved residue(s) required for the propagation of feature annotation.</text>
</comment>
<dbReference type="Gene3D" id="3.30.70.270">
    <property type="match status" value="1"/>
</dbReference>
<feature type="modified residue" description="4-aspartylphosphate" evidence="5">
    <location>
        <position position="310"/>
    </location>
</feature>
<dbReference type="GO" id="GO:0004672">
    <property type="term" value="F:protein kinase activity"/>
    <property type="evidence" value="ECO:0007669"/>
    <property type="project" value="UniProtKB-ARBA"/>
</dbReference>
<feature type="domain" description="Response regulatory" evidence="7">
    <location>
        <begin position="143"/>
        <end position="251"/>
    </location>
</feature>
<feature type="region of interest" description="Disordered" evidence="6">
    <location>
        <begin position="120"/>
        <end position="142"/>
    </location>
</feature>
<dbReference type="InterPro" id="IPR043128">
    <property type="entry name" value="Rev_trsase/Diguanyl_cyclase"/>
</dbReference>
<dbReference type="Pfam" id="PF00990">
    <property type="entry name" value="GGDEF"/>
    <property type="match status" value="1"/>
</dbReference>
<evidence type="ECO:0000256" key="6">
    <source>
        <dbReference type="SAM" id="MobiDB-lite"/>
    </source>
</evidence>
<dbReference type="Gene3D" id="3.40.50.2300">
    <property type="match status" value="2"/>
</dbReference>
<dbReference type="Pfam" id="PF01627">
    <property type="entry name" value="Hpt"/>
    <property type="match status" value="1"/>
</dbReference>
<evidence type="ECO:0000256" key="2">
    <source>
        <dbReference type="ARBA" id="ARBA00012528"/>
    </source>
</evidence>
<dbReference type="InterPro" id="IPR036641">
    <property type="entry name" value="HPT_dom_sf"/>
</dbReference>
<dbReference type="InterPro" id="IPR008207">
    <property type="entry name" value="Sig_transdc_His_kin_Hpt_dom"/>
</dbReference>
<dbReference type="InterPro" id="IPR029787">
    <property type="entry name" value="Nucleotide_cyclase"/>
</dbReference>
<evidence type="ECO:0000259" key="7">
    <source>
        <dbReference type="PROSITE" id="PS50110"/>
    </source>
</evidence>
<dbReference type="SMART" id="SM00448">
    <property type="entry name" value="REC"/>
    <property type="match status" value="1"/>
</dbReference>
<dbReference type="EC" id="2.7.7.65" evidence="2"/>